<evidence type="ECO:0000256" key="1">
    <source>
        <dbReference type="SAM" id="Phobius"/>
    </source>
</evidence>
<evidence type="ECO:0000313" key="2">
    <source>
        <dbReference type="EMBL" id="SEF98716.1"/>
    </source>
</evidence>
<reference evidence="2 3" key="1">
    <citation type="submission" date="2016-10" db="EMBL/GenBank/DDBJ databases">
        <authorList>
            <person name="de Groot N.N."/>
        </authorList>
    </citation>
    <scope>NUCLEOTIDE SEQUENCE [LARGE SCALE GENOMIC DNA]</scope>
    <source>
        <strain evidence="2 3">AR32</strain>
    </source>
</reference>
<sequence>MTIYLIYLSAFLLFFIIFAAKFEITDIKIQWEK</sequence>
<evidence type="ECO:0000313" key="3">
    <source>
        <dbReference type="Proteomes" id="UP000236735"/>
    </source>
</evidence>
<feature type="transmembrane region" description="Helical" evidence="1">
    <location>
        <begin position="6"/>
        <end position="24"/>
    </location>
</feature>
<dbReference type="AlphaFoldDB" id="A0A1H5WHE5"/>
<keyword evidence="1" id="KW-0472">Membrane</keyword>
<keyword evidence="1" id="KW-1133">Transmembrane helix</keyword>
<proteinExistence type="predicted"/>
<dbReference type="EMBL" id="FNUV01000006">
    <property type="protein sequence ID" value="SEF98716.1"/>
    <property type="molecule type" value="Genomic_DNA"/>
</dbReference>
<accession>A0A1H5WHE5</accession>
<protein>
    <submittedName>
        <fullName evidence="2">Uncharacterized protein</fullName>
    </submittedName>
</protein>
<name>A0A1H5WHE5_XYLRU</name>
<gene>
    <name evidence="2" type="ORF">SAMN05216354_2342</name>
</gene>
<keyword evidence="1" id="KW-0812">Transmembrane</keyword>
<dbReference type="Proteomes" id="UP000236735">
    <property type="component" value="Unassembled WGS sequence"/>
</dbReference>
<organism evidence="2 3">
    <name type="scientific">Xylanibacter ruminicola</name>
    <name type="common">Prevotella ruminicola</name>
    <dbReference type="NCBI Taxonomy" id="839"/>
    <lineage>
        <taxon>Bacteria</taxon>
        <taxon>Pseudomonadati</taxon>
        <taxon>Bacteroidota</taxon>
        <taxon>Bacteroidia</taxon>
        <taxon>Bacteroidales</taxon>
        <taxon>Prevotellaceae</taxon>
        <taxon>Xylanibacter</taxon>
    </lineage>
</organism>